<protein>
    <submittedName>
        <fullName evidence="1">Uncharacterized protein</fullName>
    </submittedName>
</protein>
<accession>A0ACC1SKK5</accession>
<dbReference type="EMBL" id="JANHOG010001192">
    <property type="protein sequence ID" value="KAJ3541672.1"/>
    <property type="molecule type" value="Genomic_DNA"/>
</dbReference>
<gene>
    <name evidence="1" type="ORF">NM688_g6052</name>
</gene>
<reference evidence="1" key="1">
    <citation type="submission" date="2022-07" db="EMBL/GenBank/DDBJ databases">
        <title>Genome Sequence of Phlebia brevispora.</title>
        <authorList>
            <person name="Buettner E."/>
        </authorList>
    </citation>
    <scope>NUCLEOTIDE SEQUENCE</scope>
    <source>
        <strain evidence="1">MPL23</strain>
    </source>
</reference>
<dbReference type="Proteomes" id="UP001148662">
    <property type="component" value="Unassembled WGS sequence"/>
</dbReference>
<evidence type="ECO:0000313" key="2">
    <source>
        <dbReference type="Proteomes" id="UP001148662"/>
    </source>
</evidence>
<organism evidence="1 2">
    <name type="scientific">Phlebia brevispora</name>
    <dbReference type="NCBI Taxonomy" id="194682"/>
    <lineage>
        <taxon>Eukaryota</taxon>
        <taxon>Fungi</taxon>
        <taxon>Dikarya</taxon>
        <taxon>Basidiomycota</taxon>
        <taxon>Agaricomycotina</taxon>
        <taxon>Agaricomycetes</taxon>
        <taxon>Polyporales</taxon>
        <taxon>Meruliaceae</taxon>
        <taxon>Phlebia</taxon>
    </lineage>
</organism>
<keyword evidence="2" id="KW-1185">Reference proteome</keyword>
<name>A0ACC1SKK5_9APHY</name>
<proteinExistence type="predicted"/>
<comment type="caution">
    <text evidence="1">The sequence shown here is derived from an EMBL/GenBank/DDBJ whole genome shotgun (WGS) entry which is preliminary data.</text>
</comment>
<sequence>MNARLTIILCLSLHAMLVLIYAAILITYKVGVYNRPLASSQETVSAVIAIVSQSFTIAYCAVLVLLTQRISLHDFISHPQTLSAMHDKSSAWLGLGSSVQTLIRQSKLVTDFVGVSMITLYLLLIFVVHTTLPTIFRVATQSSTLSTSFPTILARQSNVWQLLYVLCFIHFSLLINTVLCTTGSGGANDTSSGIYSILQVYDSVNLTSVGVWNNMVYDIIPDVPNAADTKVQVNATTFSVDCTSLPDIVQTSYSMQGWYSQDQYVFEFAGGKYSVELVPMGTDQFQILVVEAVGDVFNSPSMLVVASTYPLVDSMGVNATAINMNPMWAVVDPYDPVSTAEESETIPLYIVACNFDPHNSTVGVNPQSRTIEQSAAASTPEPAHWHEWIDPGNISDPLLLETLGNFIANAPEPEMPTNVSAILLFNATGQWAAYSDALTMVEWFLPVDILASRNASADTEVGAVTIGELDWSLGRAYAAVLWYYNSVPSLQLTFETSAGDHRDQGQVSIPSTVLEERLTINTISLYIGLGASCLLFVVTVILITRAGNYAADIIYHDVSGLLPVLWLLGNEPRLAGIEEPDIDDLRAAGMYEVPGTGNLHLRRRVDAEKGTVEKGAVGEGTVEGSSEPDDEGEPDRSSSKGPRSTYQLLACKEGELEAAESLT</sequence>
<evidence type="ECO:0000313" key="1">
    <source>
        <dbReference type="EMBL" id="KAJ3541672.1"/>
    </source>
</evidence>